<dbReference type="InterPro" id="IPR013766">
    <property type="entry name" value="Thioredoxin_domain"/>
</dbReference>
<dbReference type="InterPro" id="IPR035671">
    <property type="entry name" value="DsbD_gamma"/>
</dbReference>
<feature type="transmembrane region" description="Helical" evidence="18">
    <location>
        <begin position="288"/>
        <end position="311"/>
    </location>
</feature>
<keyword evidence="6 18" id="KW-0812">Transmembrane</keyword>
<dbReference type="RefSeq" id="WP_345925083.1">
    <property type="nucleotide sequence ID" value="NZ_JBDIVF010000002.1"/>
</dbReference>
<feature type="disulfide bond" description="Redox-active" evidence="18">
    <location>
        <begin position="124"/>
        <end position="130"/>
    </location>
</feature>
<evidence type="ECO:0000256" key="18">
    <source>
        <dbReference type="HAMAP-Rule" id="MF_00399"/>
    </source>
</evidence>
<dbReference type="NCBIfam" id="NF001419">
    <property type="entry name" value="PRK00293.1"/>
    <property type="match status" value="1"/>
</dbReference>
<evidence type="ECO:0000313" key="20">
    <source>
        <dbReference type="EMBL" id="MET1489658.1"/>
    </source>
</evidence>
<evidence type="ECO:0000256" key="2">
    <source>
        <dbReference type="ARBA" id="ARBA00007241"/>
    </source>
</evidence>
<feature type="transmembrane region" description="Helical" evidence="18">
    <location>
        <begin position="209"/>
        <end position="241"/>
    </location>
</feature>
<dbReference type="Gene3D" id="2.60.40.1250">
    <property type="entry name" value="Thiol:disulfide interchange protein DsbD, N-terminal domain"/>
    <property type="match status" value="1"/>
</dbReference>
<evidence type="ECO:0000259" key="19">
    <source>
        <dbReference type="PROSITE" id="PS51352"/>
    </source>
</evidence>
<feature type="signal peptide" evidence="18">
    <location>
        <begin position="1"/>
        <end position="23"/>
    </location>
</feature>
<evidence type="ECO:0000256" key="17">
    <source>
        <dbReference type="ARBA" id="ARBA00047804"/>
    </source>
</evidence>
<dbReference type="Proteomes" id="UP001548590">
    <property type="component" value="Unassembled WGS sequence"/>
</dbReference>
<dbReference type="InterPro" id="IPR022910">
    <property type="entry name" value="Thiol_diS_interchange_DbsD"/>
</dbReference>
<dbReference type="HAMAP" id="MF_00399">
    <property type="entry name" value="DbsD"/>
    <property type="match status" value="1"/>
</dbReference>
<comment type="similarity">
    <text evidence="2 18">Belongs to the thioredoxin family. DsbD subfamily.</text>
</comment>
<keyword evidence="15 18" id="KW-0676">Redox-active center</keyword>
<evidence type="ECO:0000256" key="15">
    <source>
        <dbReference type="ARBA" id="ARBA00023284"/>
    </source>
</evidence>
<dbReference type="SUPFAM" id="SSF52833">
    <property type="entry name" value="Thioredoxin-like"/>
    <property type="match status" value="1"/>
</dbReference>
<evidence type="ECO:0000256" key="5">
    <source>
        <dbReference type="ARBA" id="ARBA00022519"/>
    </source>
</evidence>
<keyword evidence="5 18" id="KW-0997">Cell inner membrane</keyword>
<organism evidence="20 21">
    <name type="scientific">Uliginosibacterium paludis</name>
    <dbReference type="NCBI Taxonomy" id="1615952"/>
    <lineage>
        <taxon>Bacteria</taxon>
        <taxon>Pseudomonadati</taxon>
        <taxon>Pseudomonadota</taxon>
        <taxon>Betaproteobacteria</taxon>
        <taxon>Rhodocyclales</taxon>
        <taxon>Zoogloeaceae</taxon>
        <taxon>Uliginosibacterium</taxon>
    </lineage>
</organism>
<dbReference type="EMBL" id="JBEWLZ010000003">
    <property type="protein sequence ID" value="MET1489658.1"/>
    <property type="molecule type" value="Genomic_DNA"/>
</dbReference>
<keyword evidence="12 18" id="KW-0520">NAD</keyword>
<dbReference type="PANTHER" id="PTHR32234:SF0">
    <property type="entry name" value="THIOL:DISULFIDE INTERCHANGE PROTEIN DSBD"/>
    <property type="match status" value="1"/>
</dbReference>
<feature type="transmembrane region" description="Helical" evidence="18">
    <location>
        <begin position="432"/>
        <end position="453"/>
    </location>
</feature>
<comment type="catalytic activity">
    <reaction evidence="17 18">
        <text>[protein]-dithiol + NADP(+) = [protein]-disulfide + NADPH + H(+)</text>
        <dbReference type="Rhea" id="RHEA:18753"/>
        <dbReference type="Rhea" id="RHEA-COMP:10593"/>
        <dbReference type="Rhea" id="RHEA-COMP:10594"/>
        <dbReference type="ChEBI" id="CHEBI:15378"/>
        <dbReference type="ChEBI" id="CHEBI:29950"/>
        <dbReference type="ChEBI" id="CHEBI:50058"/>
        <dbReference type="ChEBI" id="CHEBI:57783"/>
        <dbReference type="ChEBI" id="CHEBI:58349"/>
        <dbReference type="EC" id="1.8.1.8"/>
    </reaction>
</comment>
<comment type="caution">
    <text evidence="20">The sequence shown here is derived from an EMBL/GenBank/DDBJ whole genome shotgun (WGS) entry which is preliminary data.</text>
</comment>
<keyword evidence="3 18" id="KW-0813">Transport</keyword>
<comment type="caution">
    <text evidence="18">Lacks conserved residue(s) required for the propagation of feature annotation.</text>
</comment>
<gene>
    <name evidence="18 20" type="primary">dsbD</name>
    <name evidence="20" type="ORF">ABVT11_07445</name>
</gene>
<dbReference type="SUPFAM" id="SSF74863">
    <property type="entry name" value="Thiol:disulfide interchange protein DsbD, N-terminal domain (DsbD-alpha)"/>
    <property type="match status" value="1"/>
</dbReference>
<evidence type="ECO:0000256" key="11">
    <source>
        <dbReference type="ARBA" id="ARBA00023002"/>
    </source>
</evidence>
<evidence type="ECO:0000256" key="1">
    <source>
        <dbReference type="ARBA" id="ARBA00004429"/>
    </source>
</evidence>
<dbReference type="Pfam" id="PF11412">
    <property type="entry name" value="DsbD_N"/>
    <property type="match status" value="1"/>
</dbReference>
<dbReference type="InterPro" id="IPR036929">
    <property type="entry name" value="DsbDN_sf"/>
</dbReference>
<evidence type="ECO:0000256" key="8">
    <source>
        <dbReference type="ARBA" id="ARBA00022748"/>
    </source>
</evidence>
<proteinExistence type="inferred from homology"/>
<evidence type="ECO:0000256" key="10">
    <source>
        <dbReference type="ARBA" id="ARBA00022989"/>
    </source>
</evidence>
<evidence type="ECO:0000313" key="21">
    <source>
        <dbReference type="Proteomes" id="UP001548590"/>
    </source>
</evidence>
<comment type="catalytic activity">
    <reaction evidence="16 18">
        <text>[protein]-dithiol + NAD(+) = [protein]-disulfide + NADH + H(+)</text>
        <dbReference type="Rhea" id="RHEA:18749"/>
        <dbReference type="Rhea" id="RHEA-COMP:10593"/>
        <dbReference type="Rhea" id="RHEA-COMP:10594"/>
        <dbReference type="ChEBI" id="CHEBI:15378"/>
        <dbReference type="ChEBI" id="CHEBI:29950"/>
        <dbReference type="ChEBI" id="CHEBI:50058"/>
        <dbReference type="ChEBI" id="CHEBI:57540"/>
        <dbReference type="ChEBI" id="CHEBI:57945"/>
        <dbReference type="EC" id="1.8.1.8"/>
    </reaction>
</comment>
<evidence type="ECO:0000256" key="14">
    <source>
        <dbReference type="ARBA" id="ARBA00023157"/>
    </source>
</evidence>
<evidence type="ECO:0000256" key="6">
    <source>
        <dbReference type="ARBA" id="ARBA00022692"/>
    </source>
</evidence>
<dbReference type="InterPro" id="IPR017937">
    <property type="entry name" value="Thioredoxin_CS"/>
</dbReference>
<comment type="subcellular location">
    <subcellularLocation>
        <location evidence="1 18">Cell inner membrane</location>
        <topology evidence="1 18">Multi-pass membrane protein</topology>
    </subcellularLocation>
</comment>
<evidence type="ECO:0000256" key="3">
    <source>
        <dbReference type="ARBA" id="ARBA00022448"/>
    </source>
</evidence>
<feature type="transmembrane region" description="Helical" evidence="18">
    <location>
        <begin position="367"/>
        <end position="388"/>
    </location>
</feature>
<keyword evidence="9 18" id="KW-0249">Electron transport</keyword>
<feature type="transmembrane region" description="Helical" evidence="18">
    <location>
        <begin position="409"/>
        <end position="426"/>
    </location>
</feature>
<feature type="domain" description="Thioredoxin" evidence="19">
    <location>
        <begin position="481"/>
        <end position="623"/>
    </location>
</feature>
<dbReference type="GO" id="GO:0047134">
    <property type="term" value="F:protein-disulfide reductase [NAD(P)H] activity"/>
    <property type="evidence" value="ECO:0007669"/>
    <property type="project" value="UniProtKB-EC"/>
</dbReference>
<dbReference type="Pfam" id="PF13899">
    <property type="entry name" value="Thioredoxin_7"/>
    <property type="match status" value="1"/>
</dbReference>
<evidence type="ECO:0000256" key="16">
    <source>
        <dbReference type="ARBA" id="ARBA00047388"/>
    </source>
</evidence>
<evidence type="ECO:0000256" key="13">
    <source>
        <dbReference type="ARBA" id="ARBA00023136"/>
    </source>
</evidence>
<feature type="transmembrane region" description="Helical" evidence="18">
    <location>
        <begin position="253"/>
        <end position="276"/>
    </location>
</feature>
<feature type="disulfide bond" description="Redox-active" evidence="18">
    <location>
        <begin position="537"/>
        <end position="540"/>
    </location>
</feature>
<feature type="transmembrane region" description="Helical" evidence="18">
    <location>
        <begin position="332"/>
        <end position="361"/>
    </location>
</feature>
<reference evidence="20 21" key="1">
    <citation type="submission" date="2024-07" db="EMBL/GenBank/DDBJ databases">
        <title>Uliginosibacterium paludis KCTC:42655.</title>
        <authorList>
            <person name="Kim M.K."/>
        </authorList>
    </citation>
    <scope>NUCLEOTIDE SEQUENCE [LARGE SCALE GENOMIC DNA]</scope>
    <source>
        <strain evidence="20 21">KCTC 42655</strain>
    </source>
</reference>
<keyword evidence="4 18" id="KW-1003">Cell membrane</keyword>
<keyword evidence="21" id="KW-1185">Reference proteome</keyword>
<dbReference type="PROSITE" id="PS51257">
    <property type="entry name" value="PROKAR_LIPOPROTEIN"/>
    <property type="match status" value="1"/>
</dbReference>
<keyword evidence="7 18" id="KW-0732">Signal</keyword>
<dbReference type="Gene3D" id="3.40.30.10">
    <property type="entry name" value="Glutaredoxin"/>
    <property type="match status" value="1"/>
</dbReference>
<dbReference type="InterPro" id="IPR036249">
    <property type="entry name" value="Thioredoxin-like_sf"/>
</dbReference>
<evidence type="ECO:0000256" key="4">
    <source>
        <dbReference type="ARBA" id="ARBA00022475"/>
    </source>
</evidence>
<keyword evidence="10 18" id="KW-1133">Transmembrane helix</keyword>
<evidence type="ECO:0000256" key="12">
    <source>
        <dbReference type="ARBA" id="ARBA00023027"/>
    </source>
</evidence>
<name>A0ABV2CP16_9RHOO</name>
<dbReference type="InterPro" id="IPR003834">
    <property type="entry name" value="Cyt_c_assmbl_TM_dom"/>
</dbReference>
<dbReference type="InterPro" id="IPR028250">
    <property type="entry name" value="DsbDN"/>
</dbReference>
<keyword evidence="14 18" id="KW-1015">Disulfide bond</keyword>
<dbReference type="EC" id="1.8.1.8" evidence="18"/>
<feature type="chain" id="PRO_5044934456" description="Thiol:disulfide interchange protein DsbD" evidence="18">
    <location>
        <begin position="24"/>
        <end position="625"/>
    </location>
</feature>
<evidence type="ECO:0000256" key="7">
    <source>
        <dbReference type="ARBA" id="ARBA00022729"/>
    </source>
</evidence>
<dbReference type="CDD" id="cd02953">
    <property type="entry name" value="DsbDgamma"/>
    <property type="match status" value="1"/>
</dbReference>
<keyword evidence="8 18" id="KW-0201">Cytochrome c-type biogenesis</keyword>
<sequence length="625" mass="66220" precursor="true">MKRLLPALLLSLALSCLARLVLAAAPEPLPPEQAYRLSASLIDEQTVEVRFAIAPGYYLYRDKLGFRLAPGDNALAAYTLPEGLPHEDRFFGKQPIYRDSLQLTLRLTRPATGPLTLTVLHQGCADFGICYPPSEVPVELRLANMSTALQKPGHSLIAGLDQPAQDLRIDTPAAVVTAAVAPGAASTDAAAASTEDADGVARLLGEGKLALILASFFGVGLLLCFTPCVLPMVPILSGIIVGHGHRISTRRALTLSLAYVLSMALTYALAGVAAAFSGQLLSTWLQNVWVLGAFALLFVLLALAMFGAWELQLPARWQHRLSTRAHHHGGSVPQLAIMGAISALIVGPCVTAPLVGALLYIARTGDALLGGLALFALGLGMGVPLVVVSVAARRYLPKPGPWMEGVKRFFGFLLLATALYLVAPVLPPLLTMLGWATLLVMGGLFLHALDSLPAGARPLQRLQKGLGLLALLAGAAIFIGALAGSRDPLQPLAGLRGSAAAATAQPAFERIRSSAELDQRIAASDRPVMLDFYADWCVSCKEMEHRTFTDPDVAARLAGFTLLQADVTANTPADRELLKRFGLYGPPGILFFAPGQADERRPLRVVGFMGAERFGRVLDAASTTP</sequence>
<keyword evidence="11 18" id="KW-0560">Oxidoreductase</keyword>
<feature type="transmembrane region" description="Helical" evidence="18">
    <location>
        <begin position="465"/>
        <end position="483"/>
    </location>
</feature>
<dbReference type="PROSITE" id="PS51352">
    <property type="entry name" value="THIOREDOXIN_2"/>
    <property type="match status" value="1"/>
</dbReference>
<comment type="function">
    <text evidence="18">Required to facilitate the formation of correct disulfide bonds in some periplasmic proteins and for the assembly of the periplasmic c-type cytochromes. Acts by transferring electrons from cytoplasmic thioredoxin to the periplasm. This transfer involves a cascade of disulfide bond formation and reduction steps.</text>
</comment>
<keyword evidence="13 18" id="KW-0472">Membrane</keyword>
<dbReference type="PANTHER" id="PTHR32234">
    <property type="entry name" value="THIOL:DISULFIDE INTERCHANGE PROTEIN DSBD"/>
    <property type="match status" value="1"/>
</dbReference>
<dbReference type="PROSITE" id="PS00194">
    <property type="entry name" value="THIOREDOXIN_1"/>
    <property type="match status" value="1"/>
</dbReference>
<protein>
    <recommendedName>
        <fullName evidence="18">Thiol:disulfide interchange protein DsbD</fullName>
        <ecNumber evidence="18">1.8.1.8</ecNumber>
    </recommendedName>
    <alternativeName>
        <fullName evidence="18">Protein-disulfide reductase</fullName>
        <shortName evidence="18">Disulfide reductase</shortName>
    </alternativeName>
</protein>
<evidence type="ECO:0000256" key="9">
    <source>
        <dbReference type="ARBA" id="ARBA00022982"/>
    </source>
</evidence>
<dbReference type="Pfam" id="PF02683">
    <property type="entry name" value="DsbD_TM"/>
    <property type="match status" value="1"/>
</dbReference>
<accession>A0ABV2CP16</accession>